<dbReference type="EMBL" id="JAFEKC020000014">
    <property type="protein sequence ID" value="KAK0511027.1"/>
    <property type="molecule type" value="Genomic_DNA"/>
</dbReference>
<evidence type="ECO:0000256" key="3">
    <source>
        <dbReference type="ARBA" id="ARBA00022989"/>
    </source>
</evidence>
<keyword evidence="4 5" id="KW-0472">Membrane</keyword>
<evidence type="ECO:0000256" key="1">
    <source>
        <dbReference type="ARBA" id="ARBA00004141"/>
    </source>
</evidence>
<sequence length="549" mass="62162">MEPADPLVYGSEEIILQPVPALHREVYLKAVQTHAEQTTLQTLYPGHGFEDLYSFLIRSPLASRHPVSYGQESPAFAMLYTVDNEIKPDVSSYDDSVALTRAMEHNVAASKPQLVFLKGFPSPEWLLDVGATFGIDPEFFKLHMRFRESKEYHSSPSLPSSLEHIVRLRISTVGSREEKRGVSHQINVDKLRSEASKSKHLYEHNLGVANDTKRGDSVVRGFYVLDEKHFVIEQEMSVCLSQIAGSWSVLILTDIGNDLSQGPSGPWLTKRDRESSSPWTRFYPVVQHRHKIALVPKASHSAKGGLFTGKCPQSASLLAEHYAEFADMQLFGEDPFYSLNELFRFVAHSENLFLATLEVKIDVDTRYASADQDQLTLSNLSYFHGILERHQARLRENIDVIKRRGHSCGPQVSNSDKTLQEKSHSAAESLLKDFEYLHVWAKSLSERCSQGTNVIMNNSMLAESKKAIEQAEGLRKLTLVAFFYIPLSFTTSFFGMNFKQLGQGDLSVWVWFIASGPVLIISICFLLWDYRGFYISSKELLRRFASVFY</sequence>
<reference evidence="6" key="1">
    <citation type="submission" date="2023-03" db="EMBL/GenBank/DDBJ databases">
        <title>Complete genome of Cladonia borealis.</title>
        <authorList>
            <person name="Park H."/>
        </authorList>
    </citation>
    <scope>NUCLEOTIDE SEQUENCE</scope>
    <source>
        <strain evidence="6">ANT050790</strain>
    </source>
</reference>
<proteinExistence type="predicted"/>
<evidence type="ECO:0000256" key="2">
    <source>
        <dbReference type="ARBA" id="ARBA00022692"/>
    </source>
</evidence>
<dbReference type="Proteomes" id="UP001166286">
    <property type="component" value="Unassembled WGS sequence"/>
</dbReference>
<comment type="caution">
    <text evidence="6">The sequence shown here is derived from an EMBL/GenBank/DDBJ whole genome shotgun (WGS) entry which is preliminary data.</text>
</comment>
<evidence type="ECO:0000256" key="4">
    <source>
        <dbReference type="ARBA" id="ARBA00023136"/>
    </source>
</evidence>
<evidence type="ECO:0000313" key="6">
    <source>
        <dbReference type="EMBL" id="KAK0511027.1"/>
    </source>
</evidence>
<keyword evidence="7" id="KW-1185">Reference proteome</keyword>
<dbReference type="AlphaFoldDB" id="A0AA39QXF6"/>
<protein>
    <submittedName>
        <fullName evidence="6">Uncharacterized protein</fullName>
    </submittedName>
</protein>
<keyword evidence="2 5" id="KW-0812">Transmembrane</keyword>
<evidence type="ECO:0000256" key="5">
    <source>
        <dbReference type="SAM" id="Phobius"/>
    </source>
</evidence>
<dbReference type="SUPFAM" id="SSF144083">
    <property type="entry name" value="Magnesium transport protein CorA, transmembrane region"/>
    <property type="match status" value="1"/>
</dbReference>
<feature type="transmembrane region" description="Helical" evidence="5">
    <location>
        <begin position="477"/>
        <end position="496"/>
    </location>
</feature>
<feature type="transmembrane region" description="Helical" evidence="5">
    <location>
        <begin position="508"/>
        <end position="528"/>
    </location>
</feature>
<keyword evidence="3 5" id="KW-1133">Transmembrane helix</keyword>
<dbReference type="GO" id="GO:0046873">
    <property type="term" value="F:metal ion transmembrane transporter activity"/>
    <property type="evidence" value="ECO:0007669"/>
    <property type="project" value="InterPro"/>
</dbReference>
<organism evidence="6 7">
    <name type="scientific">Cladonia borealis</name>
    <dbReference type="NCBI Taxonomy" id="184061"/>
    <lineage>
        <taxon>Eukaryota</taxon>
        <taxon>Fungi</taxon>
        <taxon>Dikarya</taxon>
        <taxon>Ascomycota</taxon>
        <taxon>Pezizomycotina</taxon>
        <taxon>Lecanoromycetes</taxon>
        <taxon>OSLEUM clade</taxon>
        <taxon>Lecanoromycetidae</taxon>
        <taxon>Lecanorales</taxon>
        <taxon>Lecanorineae</taxon>
        <taxon>Cladoniaceae</taxon>
        <taxon>Cladonia</taxon>
    </lineage>
</organism>
<gene>
    <name evidence="6" type="ORF">JMJ35_006579</name>
</gene>
<comment type="subcellular location">
    <subcellularLocation>
        <location evidence="1">Membrane</location>
        <topology evidence="1">Multi-pass membrane protein</topology>
    </subcellularLocation>
</comment>
<accession>A0AA39QXF6</accession>
<dbReference type="InterPro" id="IPR002523">
    <property type="entry name" value="MgTranspt_CorA/ZnTranspt_ZntB"/>
</dbReference>
<evidence type="ECO:0000313" key="7">
    <source>
        <dbReference type="Proteomes" id="UP001166286"/>
    </source>
</evidence>
<dbReference type="GO" id="GO:0016020">
    <property type="term" value="C:membrane"/>
    <property type="evidence" value="ECO:0007669"/>
    <property type="project" value="UniProtKB-SubCell"/>
</dbReference>
<name>A0AA39QXF6_9LECA</name>
<dbReference type="InterPro" id="IPR045863">
    <property type="entry name" value="CorA_TM1_TM2"/>
</dbReference>
<dbReference type="Gene3D" id="1.20.58.340">
    <property type="entry name" value="Magnesium transport protein CorA, transmembrane region"/>
    <property type="match status" value="1"/>
</dbReference>
<dbReference type="Pfam" id="PF01544">
    <property type="entry name" value="CorA"/>
    <property type="match status" value="1"/>
</dbReference>